<keyword evidence="3" id="KW-1185">Reference proteome</keyword>
<organism evidence="2 3">
    <name type="scientific">Roridomyces roridus</name>
    <dbReference type="NCBI Taxonomy" id="1738132"/>
    <lineage>
        <taxon>Eukaryota</taxon>
        <taxon>Fungi</taxon>
        <taxon>Dikarya</taxon>
        <taxon>Basidiomycota</taxon>
        <taxon>Agaricomycotina</taxon>
        <taxon>Agaricomycetes</taxon>
        <taxon>Agaricomycetidae</taxon>
        <taxon>Agaricales</taxon>
        <taxon>Marasmiineae</taxon>
        <taxon>Mycenaceae</taxon>
        <taxon>Roridomyces</taxon>
    </lineage>
</organism>
<dbReference type="Proteomes" id="UP001221142">
    <property type="component" value="Unassembled WGS sequence"/>
</dbReference>
<feature type="compositionally biased region" description="Pro residues" evidence="1">
    <location>
        <begin position="45"/>
        <end position="54"/>
    </location>
</feature>
<dbReference type="EMBL" id="JARKIF010000011">
    <property type="protein sequence ID" value="KAJ7627121.1"/>
    <property type="molecule type" value="Genomic_DNA"/>
</dbReference>
<dbReference type="Gene3D" id="1.10.10.2360">
    <property type="match status" value="1"/>
</dbReference>
<reference evidence="2" key="1">
    <citation type="submission" date="2023-03" db="EMBL/GenBank/DDBJ databases">
        <title>Massive genome expansion in bonnet fungi (Mycena s.s.) driven by repeated elements and novel gene families across ecological guilds.</title>
        <authorList>
            <consortium name="Lawrence Berkeley National Laboratory"/>
            <person name="Harder C.B."/>
            <person name="Miyauchi S."/>
            <person name="Viragh M."/>
            <person name="Kuo A."/>
            <person name="Thoen E."/>
            <person name="Andreopoulos B."/>
            <person name="Lu D."/>
            <person name="Skrede I."/>
            <person name="Drula E."/>
            <person name="Henrissat B."/>
            <person name="Morin E."/>
            <person name="Kohler A."/>
            <person name="Barry K."/>
            <person name="LaButti K."/>
            <person name="Morin E."/>
            <person name="Salamov A."/>
            <person name="Lipzen A."/>
            <person name="Mereny Z."/>
            <person name="Hegedus B."/>
            <person name="Baldrian P."/>
            <person name="Stursova M."/>
            <person name="Weitz H."/>
            <person name="Taylor A."/>
            <person name="Grigoriev I.V."/>
            <person name="Nagy L.G."/>
            <person name="Martin F."/>
            <person name="Kauserud H."/>
        </authorList>
    </citation>
    <scope>NUCLEOTIDE SEQUENCE</scope>
    <source>
        <strain evidence="2">9284</strain>
    </source>
</reference>
<feature type="compositionally biased region" description="Low complexity" evidence="1">
    <location>
        <begin position="336"/>
        <end position="370"/>
    </location>
</feature>
<sequence length="398" mass="40426">MAFGNTGTAELCMSLPAALIVGAGSQSFEEVRMADYLASYRASGRPPPPVPEYPSDPSARAAQGLPPLFVPAPFPAAPSAPTTSTLFASPVAGGGSIFGGQASTSSSTSATAIRDPARLPVTQALAAPVPVPGEGPTSGPEGYASIVASPEYSHFSPEELRYYAYLRGTRQPPPGTPVFAFAAATVPSSSVTGRRLPIPENGEQFQTLTTREEYCDHSLEEHRLSFLRTGTELTSAQIIAAASGSTPSSGMGITMAPPVQAAPRPLFSGSIPPSQPAPSLFAPSQPAVQSPFSFGPTPTPQPVAPVGGGGGFSFGAPQQQQQPMFSLAPPAPVQQSPFGAPSTPAPATFGAPAQPQQPQQSIFGQPQAQPSVGSGGFSFGATPSATGGSGFSFGARRM</sequence>
<feature type="region of interest" description="Disordered" evidence="1">
    <location>
        <begin position="42"/>
        <end position="64"/>
    </location>
</feature>
<feature type="compositionally biased region" description="Low complexity" evidence="1">
    <location>
        <begin position="314"/>
        <end position="323"/>
    </location>
</feature>
<evidence type="ECO:0000256" key="1">
    <source>
        <dbReference type="SAM" id="MobiDB-lite"/>
    </source>
</evidence>
<name>A0AAD7BPQ0_9AGAR</name>
<dbReference type="AlphaFoldDB" id="A0AAD7BPQ0"/>
<proteinExistence type="predicted"/>
<feature type="region of interest" description="Disordered" evidence="1">
    <location>
        <begin position="256"/>
        <end position="398"/>
    </location>
</feature>
<gene>
    <name evidence="2" type="ORF">FB45DRAFT_1059935</name>
</gene>
<evidence type="ECO:0000313" key="2">
    <source>
        <dbReference type="EMBL" id="KAJ7627121.1"/>
    </source>
</evidence>
<comment type="caution">
    <text evidence="2">The sequence shown here is derived from an EMBL/GenBank/DDBJ whole genome shotgun (WGS) entry which is preliminary data.</text>
</comment>
<feature type="compositionally biased region" description="Low complexity" evidence="1">
    <location>
        <begin position="379"/>
        <end position="398"/>
    </location>
</feature>
<accession>A0AAD7BPQ0</accession>
<protein>
    <submittedName>
        <fullName evidence="2">Uncharacterized protein</fullName>
    </submittedName>
</protein>
<evidence type="ECO:0000313" key="3">
    <source>
        <dbReference type="Proteomes" id="UP001221142"/>
    </source>
</evidence>